<dbReference type="SUPFAM" id="SSF53474">
    <property type="entry name" value="alpha/beta-Hydrolases"/>
    <property type="match status" value="1"/>
</dbReference>
<evidence type="ECO:0000313" key="3">
    <source>
        <dbReference type="EMBL" id="CAB4579081.1"/>
    </source>
</evidence>
<dbReference type="InterPro" id="IPR029058">
    <property type="entry name" value="AB_hydrolase_fold"/>
</dbReference>
<dbReference type="EMBL" id="CAEZSR010000140">
    <property type="protein sequence ID" value="CAB4579081.1"/>
    <property type="molecule type" value="Genomic_DNA"/>
</dbReference>
<dbReference type="InterPro" id="IPR002925">
    <property type="entry name" value="Dienelactn_hydro"/>
</dbReference>
<reference evidence="3" key="1">
    <citation type="submission" date="2020-05" db="EMBL/GenBank/DDBJ databases">
        <authorList>
            <person name="Chiriac C."/>
            <person name="Salcher M."/>
            <person name="Ghai R."/>
            <person name="Kavagutti S V."/>
        </authorList>
    </citation>
    <scope>NUCLEOTIDE SEQUENCE</scope>
</reference>
<sequence>MGNPSDTSDPSEPSEPSDPSSAADAHAAVLTGEITIRTDEGDMGTFTAHPAEGGPHPLVVFLMDAPGKRPLLHEMATRIAAHGYSVMLPNLYYRTTPHFELDFSSRESFERMRELMGAVGNGMVMRDVAALLDHASRDAATRIDDVGVVGYCMSGPFAILAAARFPERVRAAASFYGVRLVTDRPDSPHAHLRDVTGELYVACAEHDDHVPLSMVDEFEAAMQASGVRGRLERFWGMHHGFAFTDRPQHDADGERRHWEALLDLFARTLGGAPAPEVDPAG</sequence>
<feature type="domain" description="Dienelactone hydrolase" evidence="2">
    <location>
        <begin position="44"/>
        <end position="268"/>
    </location>
</feature>
<protein>
    <submittedName>
        <fullName evidence="3">Unannotated protein</fullName>
    </submittedName>
</protein>
<feature type="region of interest" description="Disordered" evidence="1">
    <location>
        <begin position="1"/>
        <end position="25"/>
    </location>
</feature>
<evidence type="ECO:0000259" key="2">
    <source>
        <dbReference type="Pfam" id="PF01738"/>
    </source>
</evidence>
<dbReference type="Pfam" id="PF01738">
    <property type="entry name" value="DLH"/>
    <property type="match status" value="1"/>
</dbReference>
<feature type="compositionally biased region" description="Low complexity" evidence="1">
    <location>
        <begin position="1"/>
        <end position="11"/>
    </location>
</feature>
<dbReference type="GO" id="GO:0016787">
    <property type="term" value="F:hydrolase activity"/>
    <property type="evidence" value="ECO:0007669"/>
    <property type="project" value="InterPro"/>
</dbReference>
<accession>A0A6J6ERA2</accession>
<name>A0A6J6ERA2_9ZZZZ</name>
<dbReference type="PANTHER" id="PTHR46623:SF10">
    <property type="entry name" value="CARBOXYMETHYLENEBUTENOLIDASE HOMOLOG"/>
    <property type="match status" value="1"/>
</dbReference>
<dbReference type="InterPro" id="IPR051049">
    <property type="entry name" value="Dienelactone_hydrolase-like"/>
</dbReference>
<organism evidence="3">
    <name type="scientific">freshwater metagenome</name>
    <dbReference type="NCBI Taxonomy" id="449393"/>
    <lineage>
        <taxon>unclassified sequences</taxon>
        <taxon>metagenomes</taxon>
        <taxon>ecological metagenomes</taxon>
    </lineage>
</organism>
<proteinExistence type="predicted"/>
<dbReference type="AlphaFoldDB" id="A0A6J6ERA2"/>
<gene>
    <name evidence="3" type="ORF">UFOPK1493_02930</name>
</gene>
<dbReference type="PANTHER" id="PTHR46623">
    <property type="entry name" value="CARBOXYMETHYLENEBUTENOLIDASE-RELATED"/>
    <property type="match status" value="1"/>
</dbReference>
<dbReference type="Gene3D" id="3.40.50.1820">
    <property type="entry name" value="alpha/beta hydrolase"/>
    <property type="match status" value="1"/>
</dbReference>
<evidence type="ECO:0000256" key="1">
    <source>
        <dbReference type="SAM" id="MobiDB-lite"/>
    </source>
</evidence>